<feature type="region of interest" description="Disordered" evidence="1">
    <location>
        <begin position="526"/>
        <end position="564"/>
    </location>
</feature>
<organism evidence="2 3">
    <name type="scientific">Vigna unguiculata</name>
    <name type="common">Cowpea</name>
    <dbReference type="NCBI Taxonomy" id="3917"/>
    <lineage>
        <taxon>Eukaryota</taxon>
        <taxon>Viridiplantae</taxon>
        <taxon>Streptophyta</taxon>
        <taxon>Embryophyta</taxon>
        <taxon>Tracheophyta</taxon>
        <taxon>Spermatophyta</taxon>
        <taxon>Magnoliopsida</taxon>
        <taxon>eudicotyledons</taxon>
        <taxon>Gunneridae</taxon>
        <taxon>Pentapetalae</taxon>
        <taxon>rosids</taxon>
        <taxon>fabids</taxon>
        <taxon>Fabales</taxon>
        <taxon>Fabaceae</taxon>
        <taxon>Papilionoideae</taxon>
        <taxon>50 kb inversion clade</taxon>
        <taxon>NPAAA clade</taxon>
        <taxon>indigoferoid/millettioid clade</taxon>
        <taxon>Phaseoleae</taxon>
        <taxon>Vigna</taxon>
    </lineage>
</organism>
<evidence type="ECO:0000313" key="3">
    <source>
        <dbReference type="Proteomes" id="UP000501690"/>
    </source>
</evidence>
<dbReference type="InterPro" id="IPR006597">
    <property type="entry name" value="Sel1-like"/>
</dbReference>
<feature type="region of interest" description="Disordered" evidence="1">
    <location>
        <begin position="162"/>
        <end position="192"/>
    </location>
</feature>
<evidence type="ECO:0000256" key="1">
    <source>
        <dbReference type="SAM" id="MobiDB-lite"/>
    </source>
</evidence>
<keyword evidence="3" id="KW-1185">Reference proteome</keyword>
<feature type="region of interest" description="Disordered" evidence="1">
    <location>
        <begin position="217"/>
        <end position="255"/>
    </location>
</feature>
<name>A0A4D6MKG4_VIGUN</name>
<protein>
    <submittedName>
        <fullName evidence="2">Sel1-like repeat</fullName>
    </submittedName>
</protein>
<proteinExistence type="predicted"/>
<accession>A0A4D6MKG4</accession>
<feature type="region of interest" description="Disordered" evidence="1">
    <location>
        <begin position="423"/>
        <end position="461"/>
    </location>
</feature>
<feature type="region of interest" description="Disordered" evidence="1">
    <location>
        <begin position="627"/>
        <end position="676"/>
    </location>
</feature>
<reference evidence="2 3" key="1">
    <citation type="submission" date="2019-04" db="EMBL/GenBank/DDBJ databases">
        <title>An improved genome assembly and genetic linkage map for asparagus bean, Vigna unguiculata ssp. sesquipedialis.</title>
        <authorList>
            <person name="Xia Q."/>
            <person name="Zhang R."/>
            <person name="Dong Y."/>
        </authorList>
    </citation>
    <scope>NUCLEOTIDE SEQUENCE [LARGE SCALE GENOMIC DNA]</scope>
    <source>
        <tissue evidence="2">Leaf</tissue>
    </source>
</reference>
<dbReference type="EMBL" id="CP039351">
    <property type="protein sequence ID" value="QCE00497.1"/>
    <property type="molecule type" value="Genomic_DNA"/>
</dbReference>
<gene>
    <name evidence="2" type="ORF">DEO72_LG7g1787</name>
</gene>
<dbReference type="Pfam" id="PF08238">
    <property type="entry name" value="Sel1"/>
    <property type="match status" value="5"/>
</dbReference>
<evidence type="ECO:0000313" key="2">
    <source>
        <dbReference type="EMBL" id="QCE00497.1"/>
    </source>
</evidence>
<feature type="region of interest" description="Disordered" evidence="1">
    <location>
        <begin position="320"/>
        <end position="358"/>
    </location>
</feature>
<dbReference type="AlphaFoldDB" id="A0A4D6MKG4"/>
<sequence length="676" mass="74648">MLAAPTSAHNQVALVPRGATSQIHGQSFSVGYDLFSQVLQKENSLMNPFGLSNEYTASSGQTMRTTERAALPPPLQNDATLNSQRAWTPTWIYQNQFSAADANNPQYYSNYVQYAPVYNPNNQSQVAVHNAYGDQIIHSGQFSRLDQSIALQMRQFANGSTIKPTIPEFPPRRSLFPNPYAKNEKGQGQSADHHKAFYWKNEALMVGRGRVERPWDASKLESGEGSSKRHKQQTNSAAPKQGPNAGPALQGPNSAFENPRVVDLRINSGNNREFVRSLFPNPYAKNEKGQGQSADHHKAFYWKNEALMVGRGRVERPWDASKLESGEGSSKRHKQQTNSAAPKQGPNAGPALQGPNSAFENPRVVDLRINSGNNREFVRSLFPNPYAKNEKGQGQSADHHKAFYWKNEALMVGRGRVERPWDASKLESGEGSSKRHKQQTNSAAPKQGPNAGPALQGPNSAFENPRVVDLRINSGNNREFVRSLFPNPYAKNEKGQGQSADHHKAFYWKNEALMVGRGRVERPWDASKLESGEGSSKRHKQQTNSAAPKQGPNAGPALQGPNSAFENPRVVDLRINSGNNREFVRSLFPNPYAKNEKGQGQSADHHKAFYWKNEALMVGRGRVERPWDASKLESGEGSSKRHKQQTNSAAPKQGPNAGPALQGPNSAFENPRDVDG</sequence>
<dbReference type="Proteomes" id="UP000501690">
    <property type="component" value="Linkage Group LG7"/>
</dbReference>